<dbReference type="PIRSF" id="PIRSF020269">
    <property type="entry name" value="DUF1121"/>
    <property type="match status" value="1"/>
</dbReference>
<organism evidence="2 3">
    <name type="scientific">Ruminococcus gauvreauii</name>
    <dbReference type="NCBI Taxonomy" id="438033"/>
    <lineage>
        <taxon>Bacteria</taxon>
        <taxon>Bacillati</taxon>
        <taxon>Bacillota</taxon>
        <taxon>Clostridia</taxon>
        <taxon>Eubacteriales</taxon>
        <taxon>Oscillospiraceae</taxon>
        <taxon>Ruminococcus</taxon>
    </lineage>
</organism>
<dbReference type="PANTHER" id="PTHR36179">
    <property type="entry name" value="LUD_DOM DOMAIN-CONTAINING PROTEIN"/>
    <property type="match status" value="1"/>
</dbReference>
<name>A0ABY5VFM6_9FIRM</name>
<keyword evidence="3" id="KW-1185">Reference proteome</keyword>
<evidence type="ECO:0000259" key="1">
    <source>
        <dbReference type="Pfam" id="PF02589"/>
    </source>
</evidence>
<proteinExistence type="predicted"/>
<dbReference type="Proteomes" id="UP001060164">
    <property type="component" value="Chromosome"/>
</dbReference>
<dbReference type="RefSeq" id="WP_028528712.1">
    <property type="nucleotide sequence ID" value="NZ_CABLBR010000014.1"/>
</dbReference>
<feature type="domain" description="LUD" evidence="1">
    <location>
        <begin position="15"/>
        <end position="205"/>
    </location>
</feature>
<evidence type="ECO:0000313" key="2">
    <source>
        <dbReference type="EMBL" id="UWP59112.1"/>
    </source>
</evidence>
<reference evidence="2" key="1">
    <citation type="journal article" date="2022" name="Cell">
        <title>Design, construction, and in vivo augmentation of a complex gut microbiome.</title>
        <authorList>
            <person name="Cheng A.G."/>
            <person name="Ho P.Y."/>
            <person name="Aranda-Diaz A."/>
            <person name="Jain S."/>
            <person name="Yu F.B."/>
            <person name="Meng X."/>
            <person name="Wang M."/>
            <person name="Iakiviak M."/>
            <person name="Nagashima K."/>
            <person name="Zhao A."/>
            <person name="Murugkar P."/>
            <person name="Patil A."/>
            <person name="Atabakhsh K."/>
            <person name="Weakley A."/>
            <person name="Yan J."/>
            <person name="Brumbaugh A.R."/>
            <person name="Higginbottom S."/>
            <person name="Dimas A."/>
            <person name="Shiver A.L."/>
            <person name="Deutschbauer A."/>
            <person name="Neff N."/>
            <person name="Sonnenburg J.L."/>
            <person name="Huang K.C."/>
            <person name="Fischbach M.A."/>
        </authorList>
    </citation>
    <scope>NUCLEOTIDE SEQUENCE</scope>
    <source>
        <strain evidence="2">DSM 19829</strain>
    </source>
</reference>
<dbReference type="Pfam" id="PF02589">
    <property type="entry name" value="LUD_dom"/>
    <property type="match status" value="1"/>
</dbReference>
<gene>
    <name evidence="2" type="ORF">NQ502_17365</name>
</gene>
<accession>A0ABY5VFM6</accession>
<dbReference type="EMBL" id="CP102290">
    <property type="protein sequence ID" value="UWP59112.1"/>
    <property type="molecule type" value="Genomic_DNA"/>
</dbReference>
<sequence length="211" mass="23114">MNYKSQSYENTARTIIKKFEQRGMTAFYCTDKTSARDQVLSLLEENSSVTWGGSVTLEETGIIDAVKNGPYKAIDRKSAGTPEEARRLYGEIVCSDTFLMSTNAFTLDGELINIDGNGNRVACLITGPRQVIVVTGMNKLVKNVQEGIDRVRTMATPPNAIRVGVSTPCSKTGVCADCTGRECICCQEVITRVSRERGRIKIILVGEELGF</sequence>
<dbReference type="PANTHER" id="PTHR36179:SF2">
    <property type="entry name" value="LUD DOMAIN-CONTAINING PROTEIN"/>
    <property type="match status" value="1"/>
</dbReference>
<dbReference type="InterPro" id="IPR003741">
    <property type="entry name" value="LUD_dom"/>
</dbReference>
<protein>
    <submittedName>
        <fullName evidence="2">Lactate utilization protein</fullName>
    </submittedName>
</protein>
<dbReference type="InterPro" id="IPR009501">
    <property type="entry name" value="UCP020269"/>
</dbReference>
<evidence type="ECO:0000313" key="3">
    <source>
        <dbReference type="Proteomes" id="UP001060164"/>
    </source>
</evidence>